<name>A0AAD7ZZM0_DIPPU</name>
<sequence>NAVIYSRRPVFLVSHGKLIFFVFTMCRFIDKRKGIQRLAESFKASCLVQRYGTRVQYHSILYLKCRP</sequence>
<dbReference type="AlphaFoldDB" id="A0AAD7ZZM0"/>
<evidence type="ECO:0000256" key="1">
    <source>
        <dbReference type="SAM" id="Phobius"/>
    </source>
</evidence>
<feature type="non-terminal residue" evidence="2">
    <location>
        <position position="67"/>
    </location>
</feature>
<evidence type="ECO:0000313" key="2">
    <source>
        <dbReference type="EMBL" id="KAJ9589749.1"/>
    </source>
</evidence>
<evidence type="ECO:0000313" key="3">
    <source>
        <dbReference type="Proteomes" id="UP001233999"/>
    </source>
</evidence>
<feature type="non-terminal residue" evidence="2">
    <location>
        <position position="1"/>
    </location>
</feature>
<keyword evidence="1" id="KW-0812">Transmembrane</keyword>
<keyword evidence="3" id="KW-1185">Reference proteome</keyword>
<gene>
    <name evidence="2" type="ORF">L9F63_017051</name>
</gene>
<keyword evidence="1" id="KW-0472">Membrane</keyword>
<accession>A0AAD7ZZM0</accession>
<protein>
    <submittedName>
        <fullName evidence="2">Uncharacterized protein</fullName>
    </submittedName>
</protein>
<reference evidence="2" key="1">
    <citation type="journal article" date="2023" name="IScience">
        <title>Live-bearing cockroach genome reveals convergent evolutionary mechanisms linked to viviparity in insects and beyond.</title>
        <authorList>
            <person name="Fouks B."/>
            <person name="Harrison M.C."/>
            <person name="Mikhailova A.A."/>
            <person name="Marchal E."/>
            <person name="English S."/>
            <person name="Carruthers M."/>
            <person name="Jennings E.C."/>
            <person name="Chiamaka E.L."/>
            <person name="Frigard R.A."/>
            <person name="Pippel M."/>
            <person name="Attardo G.M."/>
            <person name="Benoit J.B."/>
            <person name="Bornberg-Bauer E."/>
            <person name="Tobe S.S."/>
        </authorList>
    </citation>
    <scope>NUCLEOTIDE SEQUENCE</scope>
    <source>
        <strain evidence="2">Stay&amp;Tobe</strain>
    </source>
</reference>
<organism evidence="2 3">
    <name type="scientific">Diploptera punctata</name>
    <name type="common">Pacific beetle cockroach</name>
    <dbReference type="NCBI Taxonomy" id="6984"/>
    <lineage>
        <taxon>Eukaryota</taxon>
        <taxon>Metazoa</taxon>
        <taxon>Ecdysozoa</taxon>
        <taxon>Arthropoda</taxon>
        <taxon>Hexapoda</taxon>
        <taxon>Insecta</taxon>
        <taxon>Pterygota</taxon>
        <taxon>Neoptera</taxon>
        <taxon>Polyneoptera</taxon>
        <taxon>Dictyoptera</taxon>
        <taxon>Blattodea</taxon>
        <taxon>Blaberoidea</taxon>
        <taxon>Blaberidae</taxon>
        <taxon>Diplopterinae</taxon>
        <taxon>Diploptera</taxon>
    </lineage>
</organism>
<proteinExistence type="predicted"/>
<feature type="transmembrane region" description="Helical" evidence="1">
    <location>
        <begin position="12"/>
        <end position="29"/>
    </location>
</feature>
<reference evidence="2" key="2">
    <citation type="submission" date="2023-05" db="EMBL/GenBank/DDBJ databases">
        <authorList>
            <person name="Fouks B."/>
        </authorList>
    </citation>
    <scope>NUCLEOTIDE SEQUENCE</scope>
    <source>
        <strain evidence="2">Stay&amp;Tobe</strain>
        <tissue evidence="2">Testes</tissue>
    </source>
</reference>
<dbReference type="EMBL" id="JASPKZ010004913">
    <property type="protein sequence ID" value="KAJ9589749.1"/>
    <property type="molecule type" value="Genomic_DNA"/>
</dbReference>
<keyword evidence="1" id="KW-1133">Transmembrane helix</keyword>
<comment type="caution">
    <text evidence="2">The sequence shown here is derived from an EMBL/GenBank/DDBJ whole genome shotgun (WGS) entry which is preliminary data.</text>
</comment>
<dbReference type="Proteomes" id="UP001233999">
    <property type="component" value="Unassembled WGS sequence"/>
</dbReference>